<name>A0ABS0LPU4_9LACT</name>
<dbReference type="SUPFAM" id="SSF51658">
    <property type="entry name" value="Xylose isomerase-like"/>
    <property type="match status" value="1"/>
</dbReference>
<evidence type="ECO:0000313" key="1">
    <source>
        <dbReference type="EMBL" id="MBG9986093.1"/>
    </source>
</evidence>
<organism evidence="1 2">
    <name type="scientific">Facklamia lactis</name>
    <dbReference type="NCBI Taxonomy" id="2749967"/>
    <lineage>
        <taxon>Bacteria</taxon>
        <taxon>Bacillati</taxon>
        <taxon>Bacillota</taxon>
        <taxon>Bacilli</taxon>
        <taxon>Lactobacillales</taxon>
        <taxon>Aerococcaceae</taxon>
        <taxon>Facklamia</taxon>
    </lineage>
</organism>
<accession>A0ABS0LPU4</accession>
<comment type="caution">
    <text evidence="1">The sequence shown here is derived from an EMBL/GenBank/DDBJ whole genome shotgun (WGS) entry which is preliminary data.</text>
</comment>
<sequence>MRKIFLNTMAYQTYIQNQNVIQEHLIEMIADHGFDGVELRREFFINLGDELMASGKAARSRGLIVFYSVPADLFCQGQLNPNLSLFIKEAELLGASRIKFGVGEFQGFTREIASSLNELMRDKHLRILVENDQTQARGTLSFLSNFLEEVSLYNISIGLLCDVGNFYYAGEDTLKVIPKLIPHLEYLHLKNMAISQLKIQSCLKRGDIDLLKLLEEIDERVPVAIESMYEGNLEEINRAIQQDLNFLMKNDVQNSGSMIGGIL</sequence>
<evidence type="ECO:0000313" key="2">
    <source>
        <dbReference type="Proteomes" id="UP000721415"/>
    </source>
</evidence>
<dbReference type="EMBL" id="JACBXQ010000002">
    <property type="protein sequence ID" value="MBG9986093.1"/>
    <property type="molecule type" value="Genomic_DNA"/>
</dbReference>
<dbReference type="Proteomes" id="UP000721415">
    <property type="component" value="Unassembled WGS sequence"/>
</dbReference>
<reference evidence="1 2" key="1">
    <citation type="submission" date="2020-07" db="EMBL/GenBank/DDBJ databases">
        <title>Facklamia lactis sp. nov., isolated from raw milk.</title>
        <authorList>
            <person name="Doll E.V."/>
            <person name="Huptas C."/>
            <person name="Staib L."/>
            <person name="Wenning M."/>
            <person name="Scherer S."/>
        </authorList>
    </citation>
    <scope>NUCLEOTIDE SEQUENCE [LARGE SCALE GENOMIC DNA]</scope>
    <source>
        <strain evidence="1 2">DSM 111018</strain>
    </source>
</reference>
<keyword evidence="2" id="KW-1185">Reference proteome</keyword>
<proteinExistence type="predicted"/>
<gene>
    <name evidence="1" type="ORF">HZY91_04200</name>
</gene>
<dbReference type="InterPro" id="IPR036237">
    <property type="entry name" value="Xyl_isomerase-like_sf"/>
</dbReference>
<protein>
    <submittedName>
        <fullName evidence="1">TIM barrel protein</fullName>
    </submittedName>
</protein>
<dbReference type="Gene3D" id="3.20.20.150">
    <property type="entry name" value="Divalent-metal-dependent TIM barrel enzymes"/>
    <property type="match status" value="1"/>
</dbReference>
<dbReference type="RefSeq" id="WP_197115011.1">
    <property type="nucleotide sequence ID" value="NZ_JACBXQ010000002.1"/>
</dbReference>